<evidence type="ECO:0000259" key="4">
    <source>
        <dbReference type="Pfam" id="PF06428"/>
    </source>
</evidence>
<dbReference type="InterPro" id="IPR040351">
    <property type="entry name" value="RAB3IL/RAB3IP/Sec2"/>
</dbReference>
<dbReference type="SUPFAM" id="SSF144284">
    <property type="entry name" value="Sec2 N-terminal region"/>
    <property type="match status" value="1"/>
</dbReference>
<dbReference type="PANTHER" id="PTHR14430:SF4">
    <property type="entry name" value="GDP_GTP EXCHANGE FACTOR SEC2 N-TERMINAL DOMAIN-CONTAINING PROTEIN"/>
    <property type="match status" value="1"/>
</dbReference>
<protein>
    <recommendedName>
        <fullName evidence="4">GDP/GTP exchange factor Sec2 N-terminal domain-containing protein</fullName>
    </recommendedName>
</protein>
<dbReference type="RefSeq" id="XP_033605123.1">
    <property type="nucleotide sequence ID" value="XM_033746264.1"/>
</dbReference>
<feature type="coiled-coil region" evidence="2">
    <location>
        <begin position="34"/>
        <end position="75"/>
    </location>
</feature>
<dbReference type="OrthoDB" id="5560525at2759"/>
<sequence length="220" mass="24790">MSVSTIPRMRTGTATPLMAPQATGGHACPRCDTMPEAKRRILELETQVRILTEKATAAVDKLADYEDQLQRLKTSQSPISPSDLTSTPVEAALNEPVTTPPVETKLQSRFSNLLSRRSIAHLSTVSSRSEADLQIALQREQDLRQKAEGKLTQMNTEIEDLSVQLFQQANEMVATERKARAKLEERVEMLEKRDDDKRKRLDRLEGAMKRIDRVRDLLAP</sequence>
<dbReference type="GO" id="GO:0006887">
    <property type="term" value="P:exocytosis"/>
    <property type="evidence" value="ECO:0007669"/>
    <property type="project" value="TreeGrafter"/>
</dbReference>
<dbReference type="Pfam" id="PF06428">
    <property type="entry name" value="Sec2p"/>
    <property type="match status" value="1"/>
</dbReference>
<feature type="region of interest" description="Disordered" evidence="3">
    <location>
        <begin position="1"/>
        <end position="26"/>
    </location>
</feature>
<keyword evidence="1 2" id="KW-0175">Coiled coil</keyword>
<organism evidence="5 6">
    <name type="scientific">Pseudovirgaria hyperparasitica</name>
    <dbReference type="NCBI Taxonomy" id="470096"/>
    <lineage>
        <taxon>Eukaryota</taxon>
        <taxon>Fungi</taxon>
        <taxon>Dikarya</taxon>
        <taxon>Ascomycota</taxon>
        <taxon>Pezizomycotina</taxon>
        <taxon>Dothideomycetes</taxon>
        <taxon>Dothideomycetes incertae sedis</taxon>
        <taxon>Acrospermales</taxon>
        <taxon>Acrospermaceae</taxon>
        <taxon>Pseudovirgaria</taxon>
    </lineage>
</organism>
<gene>
    <name evidence="5" type="ORF">EJ05DRAFT_495541</name>
</gene>
<dbReference type="GO" id="GO:0070319">
    <property type="term" value="C:Golgi to plasma membrane transport vesicle"/>
    <property type="evidence" value="ECO:0007669"/>
    <property type="project" value="TreeGrafter"/>
</dbReference>
<dbReference type="GO" id="GO:0051286">
    <property type="term" value="C:cell tip"/>
    <property type="evidence" value="ECO:0007669"/>
    <property type="project" value="TreeGrafter"/>
</dbReference>
<dbReference type="InterPro" id="IPR009449">
    <property type="entry name" value="Sec2_N"/>
</dbReference>
<name>A0A6A6WKI5_9PEZI</name>
<proteinExistence type="predicted"/>
<feature type="coiled-coil region" evidence="2">
    <location>
        <begin position="137"/>
        <end position="207"/>
    </location>
</feature>
<feature type="domain" description="GDP/GTP exchange factor Sec2 N-terminal" evidence="4">
    <location>
        <begin position="109"/>
        <end position="205"/>
    </location>
</feature>
<evidence type="ECO:0000256" key="3">
    <source>
        <dbReference type="SAM" id="MobiDB-lite"/>
    </source>
</evidence>
<dbReference type="AlphaFoldDB" id="A0A6A6WKI5"/>
<evidence type="ECO:0000313" key="6">
    <source>
        <dbReference type="Proteomes" id="UP000799437"/>
    </source>
</evidence>
<dbReference type="Proteomes" id="UP000799437">
    <property type="component" value="Unassembled WGS sequence"/>
</dbReference>
<evidence type="ECO:0000313" key="5">
    <source>
        <dbReference type="EMBL" id="KAF2762672.1"/>
    </source>
</evidence>
<dbReference type="Gene3D" id="6.10.140.910">
    <property type="match status" value="1"/>
</dbReference>
<evidence type="ECO:0000256" key="2">
    <source>
        <dbReference type="SAM" id="Coils"/>
    </source>
</evidence>
<accession>A0A6A6WKI5</accession>
<dbReference type="PANTHER" id="PTHR14430">
    <property type="entry name" value="RABIN3-RELATED"/>
    <property type="match status" value="1"/>
</dbReference>
<evidence type="ECO:0000256" key="1">
    <source>
        <dbReference type="ARBA" id="ARBA00023054"/>
    </source>
</evidence>
<keyword evidence="6" id="KW-1185">Reference proteome</keyword>
<dbReference type="EMBL" id="ML996565">
    <property type="protein sequence ID" value="KAF2762672.1"/>
    <property type="molecule type" value="Genomic_DNA"/>
</dbReference>
<reference evidence="5" key="1">
    <citation type="journal article" date="2020" name="Stud. Mycol.">
        <title>101 Dothideomycetes genomes: a test case for predicting lifestyles and emergence of pathogens.</title>
        <authorList>
            <person name="Haridas S."/>
            <person name="Albert R."/>
            <person name="Binder M."/>
            <person name="Bloem J."/>
            <person name="Labutti K."/>
            <person name="Salamov A."/>
            <person name="Andreopoulos B."/>
            <person name="Baker S."/>
            <person name="Barry K."/>
            <person name="Bills G."/>
            <person name="Bluhm B."/>
            <person name="Cannon C."/>
            <person name="Castanera R."/>
            <person name="Culley D."/>
            <person name="Daum C."/>
            <person name="Ezra D."/>
            <person name="Gonzalez J."/>
            <person name="Henrissat B."/>
            <person name="Kuo A."/>
            <person name="Liang C."/>
            <person name="Lipzen A."/>
            <person name="Lutzoni F."/>
            <person name="Magnuson J."/>
            <person name="Mondo S."/>
            <person name="Nolan M."/>
            <person name="Ohm R."/>
            <person name="Pangilinan J."/>
            <person name="Park H.-J."/>
            <person name="Ramirez L."/>
            <person name="Alfaro M."/>
            <person name="Sun H."/>
            <person name="Tritt A."/>
            <person name="Yoshinaga Y."/>
            <person name="Zwiers L.-H."/>
            <person name="Turgeon B."/>
            <person name="Goodwin S."/>
            <person name="Spatafora J."/>
            <person name="Crous P."/>
            <person name="Grigoriev I."/>
        </authorList>
    </citation>
    <scope>NUCLEOTIDE SEQUENCE</scope>
    <source>
        <strain evidence="5">CBS 121739</strain>
    </source>
</reference>
<dbReference type="GeneID" id="54487318"/>
<dbReference type="GO" id="GO:0005085">
    <property type="term" value="F:guanyl-nucleotide exchange factor activity"/>
    <property type="evidence" value="ECO:0007669"/>
    <property type="project" value="InterPro"/>
</dbReference>